<evidence type="ECO:0000256" key="1">
    <source>
        <dbReference type="SAM" id="Phobius"/>
    </source>
</evidence>
<accession>A0A1I1HEA3</accession>
<feature type="transmembrane region" description="Helical" evidence="1">
    <location>
        <begin position="7"/>
        <end position="25"/>
    </location>
</feature>
<feature type="transmembrane region" description="Helical" evidence="1">
    <location>
        <begin position="167"/>
        <end position="185"/>
    </location>
</feature>
<protein>
    <submittedName>
        <fullName evidence="2">TspO and MBR related proteins</fullName>
    </submittedName>
</protein>
<gene>
    <name evidence="2" type="ORF">SAMN04488102_10431</name>
</gene>
<dbReference type="STRING" id="753702.SAMN04488102_10431"/>
<keyword evidence="1" id="KW-1133">Transmembrane helix</keyword>
<dbReference type="AlphaFoldDB" id="A0A1I1HEA3"/>
<feature type="transmembrane region" description="Helical" evidence="1">
    <location>
        <begin position="135"/>
        <end position="155"/>
    </location>
</feature>
<proteinExistence type="predicted"/>
<feature type="transmembrane region" description="Helical" evidence="1">
    <location>
        <begin position="213"/>
        <end position="236"/>
    </location>
</feature>
<dbReference type="PANTHER" id="PTHR33802">
    <property type="entry name" value="SI:CH211-161H7.5-RELATED"/>
    <property type="match status" value="1"/>
</dbReference>
<dbReference type="InterPro" id="IPR038330">
    <property type="entry name" value="TspO/MBR-related_sf"/>
</dbReference>
<dbReference type="OrthoDB" id="5189031at2"/>
<evidence type="ECO:0000313" key="3">
    <source>
        <dbReference type="Proteomes" id="UP000199612"/>
    </source>
</evidence>
<dbReference type="Proteomes" id="UP000199612">
    <property type="component" value="Unassembled WGS sequence"/>
</dbReference>
<dbReference type="Gene3D" id="1.20.1260.100">
    <property type="entry name" value="TspO/MBR protein"/>
    <property type="match status" value="1"/>
</dbReference>
<feature type="transmembrane region" description="Helical" evidence="1">
    <location>
        <begin position="101"/>
        <end position="119"/>
    </location>
</feature>
<keyword evidence="1" id="KW-0812">Transmembrane</keyword>
<dbReference type="RefSeq" id="WP_091529262.1">
    <property type="nucleotide sequence ID" value="NZ_FOLT01000004.1"/>
</dbReference>
<keyword evidence="3" id="KW-1185">Reference proteome</keyword>
<dbReference type="PANTHER" id="PTHR33802:SF1">
    <property type="entry name" value="XK-RELATED PROTEIN"/>
    <property type="match status" value="1"/>
</dbReference>
<feature type="transmembrane region" description="Helical" evidence="1">
    <location>
        <begin position="45"/>
        <end position="66"/>
    </location>
</feature>
<name>A0A1I1HEA3_9LACT</name>
<evidence type="ECO:0000313" key="2">
    <source>
        <dbReference type="EMBL" id="SFC22171.1"/>
    </source>
</evidence>
<reference evidence="3" key="1">
    <citation type="submission" date="2016-10" db="EMBL/GenBank/DDBJ databases">
        <authorList>
            <person name="Varghese N."/>
            <person name="Submissions S."/>
        </authorList>
    </citation>
    <scope>NUCLEOTIDE SEQUENCE [LARGE SCALE GENOMIC DNA]</scope>
    <source>
        <strain evidence="3">DSM 23664</strain>
    </source>
</reference>
<keyword evidence="1" id="KW-0472">Membrane</keyword>
<sequence length="241" mass="27862">MITRKRLGIIYSITFILMLAVNYFTATDVGMVADENPAIIQPAGYVFSIWGVIYLLLFFWIVRMFFKNNSSERVYESIHYWLVANFVLNGLWIIAFTQLWYLTSVIIIIGLLVTLLVIYKKISHVSTYWFDRLPFSIYFGWATVATIVNIVTWVNEMGVEEVVGFNEYQWTLALLITGTAIAIFVSLVHQDWLYPLVFAWAYVGIIVRNDYELFWLTAVCGASILIHLGVSFYTGIKRAKR</sequence>
<feature type="transmembrane region" description="Helical" evidence="1">
    <location>
        <begin position="78"/>
        <end position="95"/>
    </location>
</feature>
<dbReference type="EMBL" id="FOLT01000004">
    <property type="protein sequence ID" value="SFC22171.1"/>
    <property type="molecule type" value="Genomic_DNA"/>
</dbReference>
<feature type="transmembrane region" description="Helical" evidence="1">
    <location>
        <begin position="192"/>
        <end position="207"/>
    </location>
</feature>
<organism evidence="2 3">
    <name type="scientific">Alkalibacterium subtropicum</name>
    <dbReference type="NCBI Taxonomy" id="753702"/>
    <lineage>
        <taxon>Bacteria</taxon>
        <taxon>Bacillati</taxon>
        <taxon>Bacillota</taxon>
        <taxon>Bacilli</taxon>
        <taxon>Lactobacillales</taxon>
        <taxon>Carnobacteriaceae</taxon>
        <taxon>Alkalibacterium</taxon>
    </lineage>
</organism>